<dbReference type="Gene3D" id="3.20.20.70">
    <property type="entry name" value="Aldolase class I"/>
    <property type="match status" value="1"/>
</dbReference>
<feature type="active site" description="Proton acceptor" evidence="12">
    <location>
        <position position="9"/>
    </location>
</feature>
<evidence type="ECO:0000256" key="5">
    <source>
        <dbReference type="ARBA" id="ARBA00012550"/>
    </source>
</evidence>
<dbReference type="NCBIfam" id="NF010112">
    <property type="entry name" value="PRK13585.1"/>
    <property type="match status" value="1"/>
</dbReference>
<evidence type="ECO:0000256" key="6">
    <source>
        <dbReference type="ARBA" id="ARBA00018464"/>
    </source>
</evidence>
<comment type="subcellular location">
    <subcellularLocation>
        <location evidence="2 12 14">Cytoplasm</location>
    </subcellularLocation>
</comment>
<evidence type="ECO:0000256" key="12">
    <source>
        <dbReference type="HAMAP-Rule" id="MF_01014"/>
    </source>
</evidence>
<dbReference type="AlphaFoldDB" id="A0A284VQY8"/>
<sequence>MFRIIPAIDLKNRKCVSLVQGIPGTERVSLDDPLGVAARWVNEGAGILHLIDLDGAIEGKRLNSAIIRSIIENFNVETQVGGGIRSKEDAAALLNLGVERVILGTAAVNNPSLVNELSNEFGSERIMVALDSKNGMVTTHGWTKHSMFSTVELGKKFQESGAGSILFTDINTEGLLKGVNPKPTKELAHALDIPVIASGGITTLSDIELIKKTGASGIVVGAALYVGNFTLQEALKLEDVKGGM</sequence>
<dbReference type="InterPro" id="IPR006062">
    <property type="entry name" value="His_biosynth"/>
</dbReference>
<evidence type="ECO:0000256" key="2">
    <source>
        <dbReference type="ARBA" id="ARBA00004496"/>
    </source>
</evidence>
<comment type="catalytic activity">
    <reaction evidence="1 12 14">
        <text>1-(5-phospho-beta-D-ribosyl)-5-[(5-phospho-beta-D-ribosylamino)methylideneamino]imidazole-4-carboxamide = 5-[(5-phospho-1-deoxy-D-ribulos-1-ylimino)methylamino]-1-(5-phospho-beta-D-ribosyl)imidazole-4-carboxamide</text>
        <dbReference type="Rhea" id="RHEA:15469"/>
        <dbReference type="ChEBI" id="CHEBI:58435"/>
        <dbReference type="ChEBI" id="CHEBI:58525"/>
        <dbReference type="EC" id="5.3.1.16"/>
    </reaction>
</comment>
<evidence type="ECO:0000256" key="13">
    <source>
        <dbReference type="RuleBase" id="RU003657"/>
    </source>
</evidence>
<reference evidence="16" key="1">
    <citation type="submission" date="2017-06" db="EMBL/GenBank/DDBJ databases">
        <authorList>
            <person name="Cremers G."/>
        </authorList>
    </citation>
    <scope>NUCLEOTIDE SEQUENCE [LARGE SCALE GENOMIC DNA]</scope>
</reference>
<name>A0A284VQY8_9EURY</name>
<organism evidence="15 16">
    <name type="scientific">Candidatus Methanoperedens nitratireducens</name>
    <dbReference type="NCBI Taxonomy" id="1392998"/>
    <lineage>
        <taxon>Archaea</taxon>
        <taxon>Methanobacteriati</taxon>
        <taxon>Methanobacteriota</taxon>
        <taxon>Stenosarchaea group</taxon>
        <taxon>Methanomicrobia</taxon>
        <taxon>Methanosarcinales</taxon>
        <taxon>ANME-2 cluster</taxon>
        <taxon>Candidatus Methanoperedentaceae</taxon>
        <taxon>Candidatus Methanoperedens</taxon>
    </lineage>
</organism>
<evidence type="ECO:0000313" key="16">
    <source>
        <dbReference type="Proteomes" id="UP000218615"/>
    </source>
</evidence>
<dbReference type="PANTHER" id="PTHR43090">
    <property type="entry name" value="1-(5-PHOSPHORIBOSYL)-5-[(5-PHOSPHORIBOSYLAMINO)METHYLIDENEAMINO] IMIDAZOLE-4-CARBOXAMIDE ISOMERASE"/>
    <property type="match status" value="1"/>
</dbReference>
<dbReference type="Pfam" id="PF00977">
    <property type="entry name" value="His_biosynth"/>
    <property type="match status" value="1"/>
</dbReference>
<dbReference type="CDD" id="cd04732">
    <property type="entry name" value="HisA"/>
    <property type="match status" value="1"/>
</dbReference>
<dbReference type="STRING" id="1392998.ANME2D_02256"/>
<keyword evidence="10 12" id="KW-0413">Isomerase</keyword>
<dbReference type="InterPro" id="IPR023016">
    <property type="entry name" value="HisA/PriA"/>
</dbReference>
<dbReference type="FunFam" id="3.20.20.70:FF:000009">
    <property type="entry name" value="1-(5-phosphoribosyl)-5-[(5-phosphoribosylamino)methylideneamino] imidazole-4-carboxamide isomerase"/>
    <property type="match status" value="1"/>
</dbReference>
<proteinExistence type="inferred from homology"/>
<evidence type="ECO:0000256" key="1">
    <source>
        <dbReference type="ARBA" id="ARBA00000901"/>
    </source>
</evidence>
<evidence type="ECO:0000256" key="3">
    <source>
        <dbReference type="ARBA" id="ARBA00005133"/>
    </source>
</evidence>
<evidence type="ECO:0000256" key="9">
    <source>
        <dbReference type="ARBA" id="ARBA00023102"/>
    </source>
</evidence>
<dbReference type="SUPFAM" id="SSF51366">
    <property type="entry name" value="Ribulose-phoshate binding barrel"/>
    <property type="match status" value="1"/>
</dbReference>
<evidence type="ECO:0000313" key="15">
    <source>
        <dbReference type="EMBL" id="SNQ61613.1"/>
    </source>
</evidence>
<evidence type="ECO:0000256" key="7">
    <source>
        <dbReference type="ARBA" id="ARBA00022490"/>
    </source>
</evidence>
<dbReference type="GO" id="GO:0000105">
    <property type="term" value="P:L-histidine biosynthetic process"/>
    <property type="evidence" value="ECO:0007669"/>
    <property type="project" value="UniProtKB-UniRule"/>
</dbReference>
<keyword evidence="7 12" id="KW-0963">Cytoplasm</keyword>
<dbReference type="InterPro" id="IPR013785">
    <property type="entry name" value="Aldolase_TIM"/>
</dbReference>
<dbReference type="EC" id="5.3.1.16" evidence="5 12"/>
<evidence type="ECO:0000256" key="11">
    <source>
        <dbReference type="ARBA" id="ARBA00030547"/>
    </source>
</evidence>
<dbReference type="HAMAP" id="MF_01014">
    <property type="entry name" value="HisA"/>
    <property type="match status" value="1"/>
</dbReference>
<dbReference type="UniPathway" id="UPA00031">
    <property type="reaction ID" value="UER00009"/>
</dbReference>
<evidence type="ECO:0000256" key="10">
    <source>
        <dbReference type="ARBA" id="ARBA00023235"/>
    </source>
</evidence>
<dbReference type="NCBIfam" id="TIGR00007">
    <property type="entry name" value="1-(5-phosphoribosyl)-5-[(5-phosphoribosylamino)methylideneamino]imidazole-4-carboxamide isomerase"/>
    <property type="match status" value="1"/>
</dbReference>
<dbReference type="EMBL" id="FZMP01000187">
    <property type="protein sequence ID" value="SNQ61613.1"/>
    <property type="molecule type" value="Genomic_DNA"/>
</dbReference>
<protein>
    <recommendedName>
        <fullName evidence="6 12">1-(5-phosphoribosyl)-5-[(5-phosphoribosylamino)methylideneamino] imidazole-4-carboxamide isomerase</fullName>
        <ecNumber evidence="5 12">5.3.1.16</ecNumber>
    </recommendedName>
    <alternativeName>
        <fullName evidence="11 12">Phosphoribosylformimino-5-aminoimidazole carboxamide ribotide isomerase</fullName>
    </alternativeName>
</protein>
<dbReference type="PANTHER" id="PTHR43090:SF7">
    <property type="entry name" value="1-(5-PHOSPHORIBOSYL)-5-[(5-PHOSPHORIBOSYLAMINO)METHYLIDENEAMINO] IMIDAZOLE-4-CARBOXAMIDE ISOMERASE"/>
    <property type="match status" value="1"/>
</dbReference>
<comment type="similarity">
    <text evidence="4 12 13">Belongs to the HisA/HisF family.</text>
</comment>
<dbReference type="RefSeq" id="WP_096206277.1">
    <property type="nucleotide sequence ID" value="NZ_FZMP01000187.1"/>
</dbReference>
<dbReference type="Proteomes" id="UP000218615">
    <property type="component" value="Unassembled WGS sequence"/>
</dbReference>
<dbReference type="InterPro" id="IPR011060">
    <property type="entry name" value="RibuloseP-bd_barrel"/>
</dbReference>
<evidence type="ECO:0000256" key="14">
    <source>
        <dbReference type="RuleBase" id="RU003658"/>
    </source>
</evidence>
<gene>
    <name evidence="12 15" type="primary">hisA</name>
    <name evidence="15" type="ORF">MNV_410020</name>
</gene>
<dbReference type="InterPro" id="IPR044524">
    <property type="entry name" value="Isoase_HisA-like"/>
</dbReference>
<evidence type="ECO:0000256" key="4">
    <source>
        <dbReference type="ARBA" id="ARBA00009667"/>
    </source>
</evidence>
<accession>A0A284VQY8</accession>
<dbReference type="GO" id="GO:0005737">
    <property type="term" value="C:cytoplasm"/>
    <property type="evidence" value="ECO:0007669"/>
    <property type="project" value="UniProtKB-SubCell"/>
</dbReference>
<dbReference type="InterPro" id="IPR006063">
    <property type="entry name" value="HisA_bact_arch"/>
</dbReference>
<comment type="pathway">
    <text evidence="3 12 14">Amino-acid biosynthesis; L-histidine biosynthesis; L-histidine from 5-phospho-alpha-D-ribose 1-diphosphate: step 4/9.</text>
</comment>
<keyword evidence="9 12" id="KW-0368">Histidine biosynthesis</keyword>
<dbReference type="GO" id="GO:0003949">
    <property type="term" value="F:1-(5-phosphoribosyl)-5-[(5-phosphoribosylamino)methylideneamino]imidazole-4-carboxamide isomerase activity"/>
    <property type="evidence" value="ECO:0007669"/>
    <property type="project" value="UniProtKB-UniRule"/>
</dbReference>
<keyword evidence="16" id="KW-1185">Reference proteome</keyword>
<dbReference type="OrthoDB" id="52866at2157"/>
<dbReference type="GO" id="GO:0000162">
    <property type="term" value="P:L-tryptophan biosynthetic process"/>
    <property type="evidence" value="ECO:0007669"/>
    <property type="project" value="TreeGrafter"/>
</dbReference>
<keyword evidence="8 12" id="KW-0028">Amino-acid biosynthesis</keyword>
<evidence type="ECO:0000256" key="8">
    <source>
        <dbReference type="ARBA" id="ARBA00022605"/>
    </source>
</evidence>
<feature type="active site" description="Proton donor" evidence="12">
    <location>
        <position position="131"/>
    </location>
</feature>